<evidence type="ECO:0000259" key="1">
    <source>
        <dbReference type="PROSITE" id="PS50234"/>
    </source>
</evidence>
<sequence>MLVFYPDFEFDSSSGDSEVVLLLDTSESMRGESFHLAQKIALQVLGNLKTNVRINIVLFGTDHTEAFLTAQQLAKVHAKAKRFITSCSLLGGSTELWRPLRALSLLPPSSGVRNLLLLSDGHIQNAAVTLQLLRDNASHSRLFTCGLSSISVKWQQFNPRADPPLQAPKQLHALFNDCHTLVYGFVPHCTQVFNFYLFFWFGIVMLREGRQLVCFICKARLFVH</sequence>
<dbReference type="Proteomes" id="UP001476798">
    <property type="component" value="Unassembled WGS sequence"/>
</dbReference>
<comment type="caution">
    <text evidence="2">The sequence shown here is derived from an EMBL/GenBank/DDBJ whole genome shotgun (WGS) entry which is preliminary data.</text>
</comment>
<keyword evidence="3" id="KW-1185">Reference proteome</keyword>
<organism evidence="2 3">
    <name type="scientific">Goodea atripinnis</name>
    <dbReference type="NCBI Taxonomy" id="208336"/>
    <lineage>
        <taxon>Eukaryota</taxon>
        <taxon>Metazoa</taxon>
        <taxon>Chordata</taxon>
        <taxon>Craniata</taxon>
        <taxon>Vertebrata</taxon>
        <taxon>Euteleostomi</taxon>
        <taxon>Actinopterygii</taxon>
        <taxon>Neopterygii</taxon>
        <taxon>Teleostei</taxon>
        <taxon>Neoteleostei</taxon>
        <taxon>Acanthomorphata</taxon>
        <taxon>Ovalentaria</taxon>
        <taxon>Atherinomorphae</taxon>
        <taxon>Cyprinodontiformes</taxon>
        <taxon>Goodeidae</taxon>
        <taxon>Goodea</taxon>
    </lineage>
</organism>
<dbReference type="Gene3D" id="3.40.50.410">
    <property type="entry name" value="von Willebrand factor, type A domain"/>
    <property type="match status" value="1"/>
</dbReference>
<dbReference type="SUPFAM" id="SSF53300">
    <property type="entry name" value="vWA-like"/>
    <property type="match status" value="1"/>
</dbReference>
<dbReference type="InterPro" id="IPR002035">
    <property type="entry name" value="VWF_A"/>
</dbReference>
<dbReference type="InterPro" id="IPR036465">
    <property type="entry name" value="vWFA_dom_sf"/>
</dbReference>
<dbReference type="PROSITE" id="PS50234">
    <property type="entry name" value="VWFA"/>
    <property type="match status" value="1"/>
</dbReference>
<feature type="domain" description="VWFA" evidence="1">
    <location>
        <begin position="18"/>
        <end position="149"/>
    </location>
</feature>
<evidence type="ECO:0000313" key="2">
    <source>
        <dbReference type="EMBL" id="MEQ2177757.1"/>
    </source>
</evidence>
<dbReference type="Pfam" id="PF13768">
    <property type="entry name" value="VWA_3"/>
    <property type="match status" value="1"/>
</dbReference>
<dbReference type="EMBL" id="JAHRIO010060304">
    <property type="protein sequence ID" value="MEQ2177757.1"/>
    <property type="molecule type" value="Genomic_DNA"/>
</dbReference>
<dbReference type="PANTHER" id="PTHR46530">
    <property type="entry name" value="PROTEIN MONO-ADP-RIBOSYLTRANSFERASE PARP4"/>
    <property type="match status" value="1"/>
</dbReference>
<proteinExistence type="predicted"/>
<dbReference type="InterPro" id="IPR031273">
    <property type="entry name" value="PARP4"/>
</dbReference>
<protein>
    <recommendedName>
        <fullName evidence="1">VWFA domain-containing protein</fullName>
    </recommendedName>
</protein>
<reference evidence="2 3" key="1">
    <citation type="submission" date="2021-06" db="EMBL/GenBank/DDBJ databases">
        <authorList>
            <person name="Palmer J.M."/>
        </authorList>
    </citation>
    <scope>NUCLEOTIDE SEQUENCE [LARGE SCALE GENOMIC DNA]</scope>
    <source>
        <strain evidence="2 3">GA_2019</strain>
        <tissue evidence="2">Muscle</tissue>
    </source>
</reference>
<dbReference type="PANTHER" id="PTHR46530:SF1">
    <property type="entry name" value="PROTEIN MONO-ADP-RIBOSYLTRANSFERASE PARP4"/>
    <property type="match status" value="1"/>
</dbReference>
<accession>A0ABV0P2A0</accession>
<gene>
    <name evidence="2" type="ORF">GOODEAATRI_006843</name>
</gene>
<evidence type="ECO:0000313" key="3">
    <source>
        <dbReference type="Proteomes" id="UP001476798"/>
    </source>
</evidence>
<name>A0ABV0P2A0_9TELE</name>